<sequence>MPSLAEQTFSIYELAEHMILQLNNPVEIIRAQRVCRNWRDVIQTSPALQEACWYQSSNTRDAQTRPVSGEQKWKLNPAFNRIGVSISKDTGTDGEPIDGLQEKGDFSLEEGIYDRPGSWTTMLATQPPCQRMMVECYGDYSDDETMFYLLVSMTGCLLMGDIMAVLAECQNRQQCGLDRWGGVLHDTGRLVRWEESHWDTYHWVALDNMPDNVSIKVAVELPWGAGGYPAFSLRRLYGSEHFLHEMILHKMITELGEEYQWEYGLIDPVCKKKYKANLLVVREHQEGYLSVCSNIFRLLSDMK</sequence>
<evidence type="ECO:0008006" key="3">
    <source>
        <dbReference type="Google" id="ProtNLM"/>
    </source>
</evidence>
<dbReference type="GeneID" id="4708288"/>
<dbReference type="eggNOG" id="ENOG502SSR5">
    <property type="taxonomic scope" value="Eukaryota"/>
</dbReference>
<accession>A1C8B9</accession>
<keyword evidence="2" id="KW-1185">Reference proteome</keyword>
<dbReference type="VEuPathDB" id="FungiDB:ACLA_076810"/>
<dbReference type="Proteomes" id="UP000006701">
    <property type="component" value="Unassembled WGS sequence"/>
</dbReference>
<dbReference type="SUPFAM" id="SSF81383">
    <property type="entry name" value="F-box domain"/>
    <property type="match status" value="1"/>
</dbReference>
<dbReference type="KEGG" id="act:ACLA_076810"/>
<dbReference type="EMBL" id="DS027045">
    <property type="protein sequence ID" value="EAW14640.1"/>
    <property type="molecule type" value="Genomic_DNA"/>
</dbReference>
<dbReference type="InterPro" id="IPR036047">
    <property type="entry name" value="F-box-like_dom_sf"/>
</dbReference>
<dbReference type="RefSeq" id="XP_001276066.1">
    <property type="nucleotide sequence ID" value="XM_001276065.1"/>
</dbReference>
<reference evidence="1 2" key="1">
    <citation type="journal article" date="2008" name="PLoS Genet.">
        <title>Genomic islands in the pathogenic filamentous fungus Aspergillus fumigatus.</title>
        <authorList>
            <person name="Fedorova N.D."/>
            <person name="Khaldi N."/>
            <person name="Joardar V.S."/>
            <person name="Maiti R."/>
            <person name="Amedeo P."/>
            <person name="Anderson M.J."/>
            <person name="Crabtree J."/>
            <person name="Silva J.C."/>
            <person name="Badger J.H."/>
            <person name="Albarraq A."/>
            <person name="Angiuoli S."/>
            <person name="Bussey H."/>
            <person name="Bowyer P."/>
            <person name="Cotty P.J."/>
            <person name="Dyer P.S."/>
            <person name="Egan A."/>
            <person name="Galens K."/>
            <person name="Fraser-Liggett C.M."/>
            <person name="Haas B.J."/>
            <person name="Inman J.M."/>
            <person name="Kent R."/>
            <person name="Lemieux S."/>
            <person name="Malavazi I."/>
            <person name="Orvis J."/>
            <person name="Roemer T."/>
            <person name="Ronning C.M."/>
            <person name="Sundaram J.P."/>
            <person name="Sutton G."/>
            <person name="Turner G."/>
            <person name="Venter J.C."/>
            <person name="White O.R."/>
            <person name="Whitty B.R."/>
            <person name="Youngman P."/>
            <person name="Wolfe K.H."/>
            <person name="Goldman G.H."/>
            <person name="Wortman J.R."/>
            <person name="Jiang B."/>
            <person name="Denning D.W."/>
            <person name="Nierman W.C."/>
        </authorList>
    </citation>
    <scope>NUCLEOTIDE SEQUENCE [LARGE SCALE GENOMIC DNA]</scope>
    <source>
        <strain evidence="2">ATCC 1007 / CBS 513.65 / DSM 816 / NCTC 3887 / NRRL 1</strain>
    </source>
</reference>
<protein>
    <recommendedName>
        <fullName evidence="3">F-box domain-containing protein</fullName>
    </recommendedName>
</protein>
<evidence type="ECO:0000313" key="2">
    <source>
        <dbReference type="Proteomes" id="UP000006701"/>
    </source>
</evidence>
<dbReference type="OrthoDB" id="3800738at2759"/>
<proteinExistence type="predicted"/>
<dbReference type="HOGENOM" id="CLU_924668_0_0_1"/>
<dbReference type="AlphaFoldDB" id="A1C8B9"/>
<organism evidence="1 2">
    <name type="scientific">Aspergillus clavatus (strain ATCC 1007 / CBS 513.65 / DSM 816 / NCTC 3887 / NRRL 1 / QM 1276 / 107)</name>
    <dbReference type="NCBI Taxonomy" id="344612"/>
    <lineage>
        <taxon>Eukaryota</taxon>
        <taxon>Fungi</taxon>
        <taxon>Dikarya</taxon>
        <taxon>Ascomycota</taxon>
        <taxon>Pezizomycotina</taxon>
        <taxon>Eurotiomycetes</taxon>
        <taxon>Eurotiomycetidae</taxon>
        <taxon>Eurotiales</taxon>
        <taxon>Aspergillaceae</taxon>
        <taxon>Aspergillus</taxon>
        <taxon>Aspergillus subgen. Fumigati</taxon>
    </lineage>
</organism>
<name>A1C8B9_ASPCL</name>
<dbReference type="OMA" id="QEACWYQ"/>
<evidence type="ECO:0000313" key="1">
    <source>
        <dbReference type="EMBL" id="EAW14640.1"/>
    </source>
</evidence>
<gene>
    <name evidence="1" type="ORF">ACLA_076810</name>
</gene>